<proteinExistence type="predicted"/>
<keyword evidence="2" id="KW-0282">Flagellum</keyword>
<dbReference type="PANTHER" id="PTHR35903:SF1">
    <property type="entry name" value="FLAGELLIN B1"/>
    <property type="match status" value="1"/>
</dbReference>
<keyword evidence="3" id="KW-1185">Reference proteome</keyword>
<organism evidence="2 3">
    <name type="scientific">Methanosphaerula palustris (strain ATCC BAA-1556 / DSM 19958 / E1-9c)</name>
    <dbReference type="NCBI Taxonomy" id="521011"/>
    <lineage>
        <taxon>Archaea</taxon>
        <taxon>Methanobacteriati</taxon>
        <taxon>Methanobacteriota</taxon>
        <taxon>Stenosarchaea group</taxon>
        <taxon>Methanomicrobia</taxon>
        <taxon>Methanomicrobiales</taxon>
        <taxon>Methanoregulaceae</taxon>
        <taxon>Methanosphaerula</taxon>
    </lineage>
</organism>
<evidence type="ECO:0000313" key="3">
    <source>
        <dbReference type="Proteomes" id="UP000002457"/>
    </source>
</evidence>
<accession>B8GEH3</accession>
<dbReference type="Pfam" id="PF01917">
    <property type="entry name" value="Flagellin_arch-type"/>
    <property type="match status" value="1"/>
</dbReference>
<sequence length="186" mass="19818">MEDAFTGLEAAIVLIAFVTVSSVFSFMVLSAGFMTTQKAQEVVHAGVDQATSTLQIQGEIYGSTDSPGGPVTTVTIMLKTGVPFGSVDLNKTTFHISTDSTNEILHKGTDLTDPGPGQWTIHERTGDSTGQTARLGMNDQITVELRPSSPLQPGRRFTLEVNPSGTVGFTITRSIPTSTDHIVTLY</sequence>
<dbReference type="GO" id="GO:0097588">
    <property type="term" value="P:archaeal or bacterial-type flagellum-dependent cell motility"/>
    <property type="evidence" value="ECO:0007669"/>
    <property type="project" value="InterPro"/>
</dbReference>
<keyword evidence="1" id="KW-0812">Transmembrane</keyword>
<name>B8GEH3_METPE</name>
<dbReference type="HOGENOM" id="CLU_084671_1_0_2"/>
<evidence type="ECO:0000313" key="2">
    <source>
        <dbReference type="EMBL" id="ACL17674.1"/>
    </source>
</evidence>
<keyword evidence="1" id="KW-1133">Transmembrane helix</keyword>
<dbReference type="EMBL" id="CP001338">
    <property type="protein sequence ID" value="ACL17674.1"/>
    <property type="molecule type" value="Genomic_DNA"/>
</dbReference>
<dbReference type="GeneID" id="7272116"/>
<protein>
    <submittedName>
        <fullName evidence="2">Flagellin</fullName>
    </submittedName>
</protein>
<evidence type="ECO:0000256" key="1">
    <source>
        <dbReference type="SAM" id="Phobius"/>
    </source>
</evidence>
<dbReference type="KEGG" id="mpl:Mpal_2393"/>
<gene>
    <name evidence="2" type="ordered locus">Mpal_2393</name>
</gene>
<dbReference type="OrthoDB" id="111617at2157"/>
<dbReference type="InterPro" id="IPR002774">
    <property type="entry name" value="Flagellin_arc-type"/>
</dbReference>
<dbReference type="GO" id="GO:0005198">
    <property type="term" value="F:structural molecule activity"/>
    <property type="evidence" value="ECO:0007669"/>
    <property type="project" value="InterPro"/>
</dbReference>
<dbReference type="Proteomes" id="UP000002457">
    <property type="component" value="Chromosome"/>
</dbReference>
<dbReference type="PANTHER" id="PTHR35903">
    <property type="entry name" value="FLAGELLIN B1"/>
    <property type="match status" value="1"/>
</dbReference>
<dbReference type="RefSeq" id="WP_012618993.1">
    <property type="nucleotide sequence ID" value="NC_011832.1"/>
</dbReference>
<feature type="transmembrane region" description="Helical" evidence="1">
    <location>
        <begin position="12"/>
        <end position="34"/>
    </location>
</feature>
<keyword evidence="2" id="KW-0966">Cell projection</keyword>
<reference evidence="2 3" key="1">
    <citation type="journal article" date="2015" name="Genome Announc.">
        <title>Complete Genome Sequence of Methanosphaerula palustris E1-9CT, a Hydrogenotrophic Methanogen Isolated from a Minerotrophic Fen Peatland.</title>
        <authorList>
            <person name="Cadillo-Quiroz H."/>
            <person name="Browne P."/>
            <person name="Kyrpides N."/>
            <person name="Woyke T."/>
            <person name="Goodwin L."/>
            <person name="Detter C."/>
            <person name="Yavitt J.B."/>
            <person name="Zinder S.H."/>
        </authorList>
    </citation>
    <scope>NUCLEOTIDE SEQUENCE [LARGE SCALE GENOMIC DNA]</scope>
    <source>
        <strain evidence="3">ATCC BAA-1556 / DSM 19958 / E1-9c</strain>
    </source>
</reference>
<dbReference type="AlphaFoldDB" id="B8GEH3"/>
<dbReference type="eggNOG" id="arCOG01829">
    <property type="taxonomic scope" value="Archaea"/>
</dbReference>
<keyword evidence="1" id="KW-0472">Membrane</keyword>
<keyword evidence="2" id="KW-0969">Cilium</keyword>